<dbReference type="EMBL" id="BALG01000009">
    <property type="protein sequence ID" value="GAC40809.1"/>
    <property type="molecule type" value="Genomic_DNA"/>
</dbReference>
<sequence>MMQMLLIATAAPLPIEGKDINNDLLTLICKSDLEHNYKSPAETDANADIAYE</sequence>
<dbReference type="AlphaFoldDB" id="M9LXP6"/>
<evidence type="ECO:0000313" key="1">
    <source>
        <dbReference type="EMBL" id="GAC40809.1"/>
    </source>
</evidence>
<organism evidence="1 2">
    <name type="scientific">Paenibacillus popilliae ATCC 14706</name>
    <dbReference type="NCBI Taxonomy" id="1212764"/>
    <lineage>
        <taxon>Bacteria</taxon>
        <taxon>Bacillati</taxon>
        <taxon>Bacillota</taxon>
        <taxon>Bacilli</taxon>
        <taxon>Bacillales</taxon>
        <taxon>Paenibacillaceae</taxon>
        <taxon>Paenibacillus</taxon>
    </lineage>
</organism>
<name>M9LXP6_PAEPP</name>
<accession>M9LXP6</accession>
<dbReference type="Proteomes" id="UP000029453">
    <property type="component" value="Unassembled WGS sequence"/>
</dbReference>
<keyword evidence="2" id="KW-1185">Reference proteome</keyword>
<evidence type="ECO:0000313" key="2">
    <source>
        <dbReference type="Proteomes" id="UP000029453"/>
    </source>
</evidence>
<protein>
    <submittedName>
        <fullName evidence="1">Uncharacterized protein</fullName>
    </submittedName>
</protein>
<reference evidence="1 2" key="1">
    <citation type="submission" date="2012-10" db="EMBL/GenBank/DDBJ databases">
        <title>Draft Genome Sequence of Paenibacillus popilliae ATCC 14706T.</title>
        <authorList>
            <person name="Iiyama K."/>
            <person name="Mori K."/>
            <person name="Mon H."/>
            <person name="Chieda Y."/>
            <person name="Lee J.M."/>
            <person name="Kusakabe T."/>
            <person name="Tashiro K."/>
            <person name="Asano S."/>
            <person name="Yasunaga-Aoki C."/>
            <person name="Shimizu S."/>
        </authorList>
    </citation>
    <scope>NUCLEOTIDE SEQUENCE [LARGE SCALE GENOMIC DNA]</scope>
    <source>
        <strain evidence="1 2">ATCC 14706</strain>
    </source>
</reference>
<gene>
    <name evidence="1" type="ORF">PPOP_0136</name>
</gene>
<comment type="caution">
    <text evidence="1">The sequence shown here is derived from an EMBL/GenBank/DDBJ whole genome shotgun (WGS) entry which is preliminary data.</text>
</comment>
<proteinExistence type="predicted"/>